<dbReference type="OrthoDB" id="9808002at2"/>
<dbReference type="Pfam" id="PF00266">
    <property type="entry name" value="Aminotran_5"/>
    <property type="match status" value="1"/>
</dbReference>
<comment type="caution">
    <text evidence="12">The sequence shown here is derived from an EMBL/GenBank/DDBJ whole genome shotgun (WGS) entry which is preliminary data.</text>
</comment>
<dbReference type="EC" id="2.8.1.7" evidence="3"/>
<dbReference type="PIRSF" id="PIRSF005572">
    <property type="entry name" value="NifS"/>
    <property type="match status" value="1"/>
</dbReference>
<evidence type="ECO:0000259" key="11">
    <source>
        <dbReference type="Pfam" id="PF00266"/>
    </source>
</evidence>
<gene>
    <name evidence="12" type="ORF">BG261_03410</name>
</gene>
<keyword evidence="8" id="KW-0411">Iron-sulfur</keyword>
<dbReference type="EMBL" id="MKIR01000012">
    <property type="protein sequence ID" value="OFI49643.1"/>
    <property type="molecule type" value="Genomic_DNA"/>
</dbReference>
<dbReference type="FunFam" id="3.40.640.10:FF:000084">
    <property type="entry name" value="IscS-like cysteine desulfurase"/>
    <property type="match status" value="1"/>
</dbReference>
<evidence type="ECO:0000256" key="2">
    <source>
        <dbReference type="ARBA" id="ARBA00006490"/>
    </source>
</evidence>
<dbReference type="Gene3D" id="1.10.260.50">
    <property type="match status" value="1"/>
</dbReference>
<keyword evidence="7" id="KW-0408">Iron</keyword>
<evidence type="ECO:0000256" key="7">
    <source>
        <dbReference type="ARBA" id="ARBA00023004"/>
    </source>
</evidence>
<dbReference type="GO" id="GO:0031071">
    <property type="term" value="F:cysteine desulfurase activity"/>
    <property type="evidence" value="ECO:0007669"/>
    <property type="project" value="UniProtKB-EC"/>
</dbReference>
<evidence type="ECO:0000256" key="8">
    <source>
        <dbReference type="ARBA" id="ARBA00023014"/>
    </source>
</evidence>
<evidence type="ECO:0000256" key="3">
    <source>
        <dbReference type="ARBA" id="ARBA00012239"/>
    </source>
</evidence>
<name>A0A1E8GPV6_9LACT</name>
<dbReference type="Gene3D" id="3.90.1150.10">
    <property type="entry name" value="Aspartate Aminotransferase, domain 1"/>
    <property type="match status" value="1"/>
</dbReference>
<dbReference type="PANTHER" id="PTHR11601">
    <property type="entry name" value="CYSTEINE DESULFURYLASE FAMILY MEMBER"/>
    <property type="match status" value="1"/>
</dbReference>
<evidence type="ECO:0000256" key="5">
    <source>
        <dbReference type="ARBA" id="ARBA00022723"/>
    </source>
</evidence>
<sequence>MVYLDNAATTPMSPSVIDAMLEVMTNHYGNPSSIHNYGRDASKIIRQSRQTIADILEVPAHDIIFTSGGTEANNTALIGYALANQDKGRHIITTSIEHHSVLHATEYLKKRFGFEITYINPDENGLITTNTIKNALRDDTIIVSTMFANNETGSLLPIKEIGEILKDHQAVYHVDAVQVAGKVPIHPKELGIDFLSASAHKFHGPKGIGFLYSDSNKFDNLLHGGEQEDGRRPSTENIAGIVGMSQALIESSKEYDKNFSYIESLKEDFLEAISDLNFYKNEFGPTMPHVLNLGFPNQNQDMLLMKLDLAGIAISTGSACTAGAIEPSHVLSSIYGENSPKLKENVRISFSEYNTKDDVDKLANKLIEILGE</sequence>
<dbReference type="RefSeq" id="WP_070792154.1">
    <property type="nucleotide sequence ID" value="NZ_MKIR01000012.1"/>
</dbReference>
<dbReference type="STRING" id="1859473.BG261_03410"/>
<dbReference type="InterPro" id="IPR015424">
    <property type="entry name" value="PyrdxlP-dep_Trfase"/>
</dbReference>
<evidence type="ECO:0000313" key="12">
    <source>
        <dbReference type="EMBL" id="OFI49643.1"/>
    </source>
</evidence>
<comment type="similarity">
    <text evidence="2">Belongs to the class-V pyridoxal-phosphate-dependent aminotransferase family. NifS/IscS subfamily.</text>
</comment>
<dbReference type="SUPFAM" id="SSF53383">
    <property type="entry name" value="PLP-dependent transferases"/>
    <property type="match status" value="1"/>
</dbReference>
<dbReference type="GO" id="GO:0051536">
    <property type="term" value="F:iron-sulfur cluster binding"/>
    <property type="evidence" value="ECO:0007669"/>
    <property type="project" value="UniProtKB-KW"/>
</dbReference>
<dbReference type="InterPro" id="IPR020578">
    <property type="entry name" value="Aminotrans_V_PyrdxlP_BS"/>
</dbReference>
<dbReference type="Gene3D" id="3.40.640.10">
    <property type="entry name" value="Type I PLP-dependent aspartate aminotransferase-like (Major domain)"/>
    <property type="match status" value="1"/>
</dbReference>
<keyword evidence="5" id="KW-0479">Metal-binding</keyword>
<evidence type="ECO:0000256" key="6">
    <source>
        <dbReference type="ARBA" id="ARBA00022898"/>
    </source>
</evidence>
<dbReference type="InterPro" id="IPR015422">
    <property type="entry name" value="PyrdxlP-dep_Trfase_small"/>
</dbReference>
<keyword evidence="4" id="KW-0808">Transferase</keyword>
<evidence type="ECO:0000313" key="13">
    <source>
        <dbReference type="Proteomes" id="UP000178622"/>
    </source>
</evidence>
<comment type="cofactor">
    <cofactor evidence="1 10">
        <name>pyridoxal 5'-phosphate</name>
        <dbReference type="ChEBI" id="CHEBI:597326"/>
    </cofactor>
</comment>
<proteinExistence type="inferred from homology"/>
<feature type="domain" description="Aminotransferase class V" evidence="11">
    <location>
        <begin position="2"/>
        <end position="362"/>
    </location>
</feature>
<dbReference type="InterPro" id="IPR015421">
    <property type="entry name" value="PyrdxlP-dep_Trfase_major"/>
</dbReference>
<dbReference type="Proteomes" id="UP000178622">
    <property type="component" value="Unassembled WGS sequence"/>
</dbReference>
<evidence type="ECO:0000256" key="9">
    <source>
        <dbReference type="ARBA" id="ARBA00050776"/>
    </source>
</evidence>
<comment type="catalytic activity">
    <reaction evidence="9">
        <text>(sulfur carrier)-H + L-cysteine = (sulfur carrier)-SH + L-alanine</text>
        <dbReference type="Rhea" id="RHEA:43892"/>
        <dbReference type="Rhea" id="RHEA-COMP:14737"/>
        <dbReference type="Rhea" id="RHEA-COMP:14739"/>
        <dbReference type="ChEBI" id="CHEBI:29917"/>
        <dbReference type="ChEBI" id="CHEBI:35235"/>
        <dbReference type="ChEBI" id="CHEBI:57972"/>
        <dbReference type="ChEBI" id="CHEBI:64428"/>
        <dbReference type="EC" id="2.8.1.7"/>
    </reaction>
</comment>
<evidence type="ECO:0000256" key="1">
    <source>
        <dbReference type="ARBA" id="ARBA00001933"/>
    </source>
</evidence>
<dbReference type="PANTHER" id="PTHR11601:SF34">
    <property type="entry name" value="CYSTEINE DESULFURASE"/>
    <property type="match status" value="1"/>
</dbReference>
<dbReference type="InterPro" id="IPR000192">
    <property type="entry name" value="Aminotrans_V_dom"/>
</dbReference>
<evidence type="ECO:0000256" key="4">
    <source>
        <dbReference type="ARBA" id="ARBA00022679"/>
    </source>
</evidence>
<keyword evidence="6" id="KW-0663">Pyridoxal phosphate</keyword>
<dbReference type="PROSITE" id="PS00595">
    <property type="entry name" value="AA_TRANSFER_CLASS_5"/>
    <property type="match status" value="1"/>
</dbReference>
<dbReference type="InterPro" id="IPR016454">
    <property type="entry name" value="Cysteine_dSase"/>
</dbReference>
<organism evidence="12 13">
    <name type="scientific">Floricoccus tropicus</name>
    <dbReference type="NCBI Taxonomy" id="1859473"/>
    <lineage>
        <taxon>Bacteria</taxon>
        <taxon>Bacillati</taxon>
        <taxon>Bacillota</taxon>
        <taxon>Bacilli</taxon>
        <taxon>Lactobacillales</taxon>
        <taxon>Streptococcaceae</taxon>
        <taxon>Floricoccus</taxon>
    </lineage>
</organism>
<dbReference type="GO" id="GO:0046872">
    <property type="term" value="F:metal ion binding"/>
    <property type="evidence" value="ECO:0007669"/>
    <property type="project" value="UniProtKB-KW"/>
</dbReference>
<dbReference type="AlphaFoldDB" id="A0A1E8GPV6"/>
<keyword evidence="13" id="KW-1185">Reference proteome</keyword>
<accession>A0A1E8GPV6</accession>
<protein>
    <recommendedName>
        <fullName evidence="3">cysteine desulfurase</fullName>
        <ecNumber evidence="3">2.8.1.7</ecNumber>
    </recommendedName>
</protein>
<reference evidence="13" key="1">
    <citation type="submission" date="2016-09" db="EMBL/GenBank/DDBJ databases">
        <title>Draft genome sequence of a novel species of the family Streptococcaceae isolated from flowers.</title>
        <authorList>
            <person name="Chuah L.-O."/>
            <person name="Yap K.-P."/>
            <person name="Thong K.L."/>
            <person name="Liong M.T."/>
            <person name="Ahmad R."/>
            <person name="Rusul G."/>
        </authorList>
    </citation>
    <scope>NUCLEOTIDE SEQUENCE [LARGE SCALE GENOMIC DNA]</scope>
    <source>
        <strain evidence="13">DF1</strain>
    </source>
</reference>
<evidence type="ECO:0000256" key="10">
    <source>
        <dbReference type="RuleBase" id="RU004504"/>
    </source>
</evidence>